<dbReference type="Proteomes" id="UP000029712">
    <property type="component" value="Chromosome"/>
</dbReference>
<dbReference type="PANTHER" id="PTHR45661:SF3">
    <property type="entry name" value="IG-LIKE DOMAIN-CONTAINING PROTEIN"/>
    <property type="match status" value="1"/>
</dbReference>
<keyword evidence="1" id="KW-0732">Signal</keyword>
<dbReference type="SUPFAM" id="SSF52058">
    <property type="entry name" value="L domain-like"/>
    <property type="match status" value="1"/>
</dbReference>
<protein>
    <submittedName>
        <fullName evidence="2">Leucine-rich repeat domain-containing protein</fullName>
    </submittedName>
</protein>
<sequence length="287" mass="31106">MKKNKKFLFLGFGLVAPFIAGLTAISCGGEKFNAFALNYVQGPLKDPKNSTNHNQTWFADSGLLDLSKTNITSIPAGAFSYLVMQNLADDGAGLPTELKTLVTTNSSNNNKKINIRKIILPKTLKSIGAGAFYGLSNLEEVDFSQCNDLSQIDAEAFSNTNIKKLQLPASLNKLGQKAFANSGITSVNLEDLPYLKTLTQGVFASNKLTNINLKNIELVESGALADNQIKTIEIPSTMKSFSPESFDFIGAGESAAKTLISKIENNEIKSFLEDALKKNPNHLYKLS</sequence>
<feature type="signal peptide" evidence="1">
    <location>
        <begin position="1"/>
        <end position="20"/>
    </location>
</feature>
<organism evidence="2 3">
    <name type="scientific">Metamycoplasma hominis</name>
    <name type="common">Mycoplasma hominis</name>
    <dbReference type="NCBI Taxonomy" id="2098"/>
    <lineage>
        <taxon>Bacteria</taxon>
        <taxon>Bacillati</taxon>
        <taxon>Mycoplasmatota</taxon>
        <taxon>Mycoplasmoidales</taxon>
        <taxon>Metamycoplasmataceae</taxon>
        <taxon>Metamycoplasma</taxon>
    </lineage>
</organism>
<proteinExistence type="predicted"/>
<dbReference type="Pfam" id="PF13306">
    <property type="entry name" value="LRR_5"/>
    <property type="match status" value="2"/>
</dbReference>
<evidence type="ECO:0000313" key="3">
    <source>
        <dbReference type="Proteomes" id="UP000029712"/>
    </source>
</evidence>
<feature type="chain" id="PRO_5030094704" evidence="1">
    <location>
        <begin position="21"/>
        <end position="287"/>
    </location>
</feature>
<accession>A0A454CA83</accession>
<dbReference type="PROSITE" id="PS51257">
    <property type="entry name" value="PROKAR_LIPOPROTEIN"/>
    <property type="match status" value="1"/>
</dbReference>
<dbReference type="InterPro" id="IPR053139">
    <property type="entry name" value="Surface_bspA-like"/>
</dbReference>
<name>A0A454CA83_METHO</name>
<reference evidence="2 3" key="2">
    <citation type="submission" date="2018-10" db="EMBL/GenBank/DDBJ databases">
        <title>Detection and isolation of Mycoplasma hominis as a predominant microorganism from pelvic cavity of patient with salpingitis and tubo-ovarian abscess.</title>
        <authorList>
            <person name="Guschin A.E."/>
            <person name="Khayrullina G.A."/>
            <person name="Rakovskaya I.V."/>
            <person name="Shelenkov A.A."/>
            <person name="Shagin D.A."/>
        </authorList>
    </citation>
    <scope>NUCLEOTIDE SEQUENCE [LARGE SCALE GENOMIC DNA]</scope>
    <source>
        <strain evidence="3">TOA</strain>
    </source>
</reference>
<dbReference type="InterPro" id="IPR026906">
    <property type="entry name" value="LRR_5"/>
</dbReference>
<dbReference type="RefSeq" id="WP_036433066.1">
    <property type="nucleotide sequence ID" value="NZ_CP033021.1"/>
</dbReference>
<dbReference type="EMBL" id="CP033021">
    <property type="protein sequence ID" value="AYN65620.1"/>
    <property type="molecule type" value="Genomic_DNA"/>
</dbReference>
<dbReference type="PANTHER" id="PTHR45661">
    <property type="entry name" value="SURFACE ANTIGEN"/>
    <property type="match status" value="1"/>
</dbReference>
<gene>
    <name evidence="2" type="ORF">KN71_002920</name>
</gene>
<dbReference type="InterPro" id="IPR032675">
    <property type="entry name" value="LRR_dom_sf"/>
</dbReference>
<evidence type="ECO:0000256" key="1">
    <source>
        <dbReference type="SAM" id="SignalP"/>
    </source>
</evidence>
<dbReference type="Gene3D" id="3.80.10.10">
    <property type="entry name" value="Ribonuclease Inhibitor"/>
    <property type="match status" value="1"/>
</dbReference>
<evidence type="ECO:0000313" key="2">
    <source>
        <dbReference type="EMBL" id="AYN65620.1"/>
    </source>
</evidence>
<reference evidence="2 3" key="1">
    <citation type="submission" date="2014-08" db="EMBL/GenBank/DDBJ databases">
        <authorList>
            <person name="Kuleshov K."/>
            <person name="Dedkov V."/>
            <person name="Markelov M."/>
            <person name="Pimkina E."/>
        </authorList>
    </citation>
    <scope>NUCLEOTIDE SEQUENCE [LARGE SCALE GENOMIC DNA]</scope>
    <source>
        <strain evidence="3">TOA</strain>
    </source>
</reference>
<dbReference type="AlphaFoldDB" id="A0A454CA83"/>
<dbReference type="OrthoDB" id="397328at2"/>